<dbReference type="AlphaFoldDB" id="A0A8T1RBD6"/>
<comment type="caution">
    <text evidence="1">The sequence shown here is derived from an EMBL/GenBank/DDBJ whole genome shotgun (WGS) entry which is preliminary data.</text>
</comment>
<dbReference type="Proteomes" id="UP000811609">
    <property type="component" value="Chromosome 2"/>
</dbReference>
<sequence length="32" mass="3721">MTKAYCGRRNQWISGLVQNSTKVLQIEEPIEQ</sequence>
<protein>
    <submittedName>
        <fullName evidence="1">Uncharacterized protein</fullName>
    </submittedName>
</protein>
<organism evidence="1 2">
    <name type="scientific">Carya illinoinensis</name>
    <name type="common">Pecan</name>
    <dbReference type="NCBI Taxonomy" id="32201"/>
    <lineage>
        <taxon>Eukaryota</taxon>
        <taxon>Viridiplantae</taxon>
        <taxon>Streptophyta</taxon>
        <taxon>Embryophyta</taxon>
        <taxon>Tracheophyta</taxon>
        <taxon>Spermatophyta</taxon>
        <taxon>Magnoliopsida</taxon>
        <taxon>eudicotyledons</taxon>
        <taxon>Gunneridae</taxon>
        <taxon>Pentapetalae</taxon>
        <taxon>rosids</taxon>
        <taxon>fabids</taxon>
        <taxon>Fagales</taxon>
        <taxon>Juglandaceae</taxon>
        <taxon>Carya</taxon>
    </lineage>
</organism>
<accession>A0A8T1RBD6</accession>
<name>A0A8T1RBD6_CARIL</name>
<evidence type="ECO:0000313" key="2">
    <source>
        <dbReference type="Proteomes" id="UP000811609"/>
    </source>
</evidence>
<proteinExistence type="predicted"/>
<gene>
    <name evidence="1" type="ORF">CIPAW_02G025300</name>
</gene>
<evidence type="ECO:0000313" key="1">
    <source>
        <dbReference type="EMBL" id="KAG6663412.1"/>
    </source>
</evidence>
<keyword evidence="2" id="KW-1185">Reference proteome</keyword>
<dbReference type="EMBL" id="CM031810">
    <property type="protein sequence ID" value="KAG6663412.1"/>
    <property type="molecule type" value="Genomic_DNA"/>
</dbReference>
<reference evidence="1" key="1">
    <citation type="submission" date="2020-12" db="EMBL/GenBank/DDBJ databases">
        <title>WGS assembly of Carya illinoinensis cv. Pawnee.</title>
        <authorList>
            <person name="Platts A."/>
            <person name="Shu S."/>
            <person name="Wright S."/>
            <person name="Barry K."/>
            <person name="Edger P."/>
            <person name="Pires J.C."/>
            <person name="Schmutz J."/>
        </authorList>
    </citation>
    <scope>NUCLEOTIDE SEQUENCE</scope>
    <source>
        <tissue evidence="1">Leaf</tissue>
    </source>
</reference>